<organism evidence="2 3">
    <name type="scientific">Durusdinium trenchii</name>
    <dbReference type="NCBI Taxonomy" id="1381693"/>
    <lineage>
        <taxon>Eukaryota</taxon>
        <taxon>Sar</taxon>
        <taxon>Alveolata</taxon>
        <taxon>Dinophyceae</taxon>
        <taxon>Suessiales</taxon>
        <taxon>Symbiodiniaceae</taxon>
        <taxon>Durusdinium</taxon>
    </lineage>
</organism>
<dbReference type="InterPro" id="IPR029058">
    <property type="entry name" value="AB_hydrolase_fold"/>
</dbReference>
<keyword evidence="1" id="KW-0812">Transmembrane</keyword>
<gene>
    <name evidence="2" type="ORF">SCF082_LOCUS23887</name>
</gene>
<dbReference type="EMBL" id="CAXAMM010017524">
    <property type="protein sequence ID" value="CAK9041325.1"/>
    <property type="molecule type" value="Genomic_DNA"/>
</dbReference>
<dbReference type="InterPro" id="IPR010297">
    <property type="entry name" value="DUF900_hydrolase"/>
</dbReference>
<dbReference type="SUPFAM" id="SSF53474">
    <property type="entry name" value="alpha/beta-Hydrolases"/>
    <property type="match status" value="1"/>
</dbReference>
<evidence type="ECO:0000256" key="1">
    <source>
        <dbReference type="SAM" id="Phobius"/>
    </source>
</evidence>
<feature type="non-terminal residue" evidence="2">
    <location>
        <position position="662"/>
    </location>
</feature>
<feature type="transmembrane region" description="Helical" evidence="1">
    <location>
        <begin position="47"/>
        <end position="72"/>
    </location>
</feature>
<name>A0ABP0LQA2_9DINO</name>
<sequence length="662" mass="74417">MLSHEPSRSSRSFTAHSDFDEVFPESLHESFFRMEARRQARLANGRLMARGVCSAISEVAMFLGFALYGLAALRTELLGPPQQAVSYLLLPILVTICTVGLTLHRSVANKDNLPSLWAKTWITLLVVWELWLWPETRAGPWRQEPWMTGEEQVVLAVFLSLEAVTLLVWFWAVKVYPYLVTYCHKKLALRCFWRIRSLGESYSYLPHGWWSLSRREFRYRGQKDGDLQGRPDGFGEWQDSSYHGEVFNGTWVHGLPAVPFVARCFGSGAISRGLKIGYGTKRLEALSELHWTRAKAERFIFGSVGIECSASGAFLAHLPQLLEQHRTFPSASGMVEDLQKSCGLTAGAPPVEEAPVTSALVFVHGYNCPTDWACMRLGQLVTLGNFGSQILPFVFSWPTGRIPSFFHVRRELPELSAPDLATFLQNLRRAGLKEIHLMAHSMGCDLVLASLDHLESWASEASEASAPPLATVSFCNSSCASADFGPRTLRRFLRVCRRLTLYCDRDDFALWSLQLLQRQEVLGLSTEPWPSEDLTLRQSIDVVDCTSMDANVNGMRHGYFDLNTNLVADLKELIVDQKEASQRSRLLRVDSDPDYNARGLLLPGSASLRDLLVDASERVERAGNPRPRARRGPVLSVAKLCVLGKKLQPGWARIFRCKEKRK</sequence>
<evidence type="ECO:0000313" key="3">
    <source>
        <dbReference type="Proteomes" id="UP001642464"/>
    </source>
</evidence>
<accession>A0ABP0LQA2</accession>
<proteinExistence type="predicted"/>
<dbReference type="PANTHER" id="PTHR36513:SF1">
    <property type="entry name" value="TRANSMEMBRANE PROTEIN"/>
    <property type="match status" value="1"/>
</dbReference>
<dbReference type="PANTHER" id="PTHR36513">
    <property type="entry name" value="ABC TRANSMEMBRANE TYPE-1 DOMAIN-CONTAINING PROTEIN"/>
    <property type="match status" value="1"/>
</dbReference>
<dbReference type="Pfam" id="PF05990">
    <property type="entry name" value="DUF900"/>
    <property type="match status" value="1"/>
</dbReference>
<keyword evidence="1" id="KW-0472">Membrane</keyword>
<evidence type="ECO:0000313" key="2">
    <source>
        <dbReference type="EMBL" id="CAK9041325.1"/>
    </source>
</evidence>
<dbReference type="Proteomes" id="UP001642464">
    <property type="component" value="Unassembled WGS sequence"/>
</dbReference>
<feature type="transmembrane region" description="Helical" evidence="1">
    <location>
        <begin position="84"/>
        <end position="104"/>
    </location>
</feature>
<keyword evidence="1" id="KW-1133">Transmembrane helix</keyword>
<protein>
    <submittedName>
        <fullName evidence="2">Uncharacterized protein</fullName>
    </submittedName>
</protein>
<keyword evidence="3" id="KW-1185">Reference proteome</keyword>
<feature type="transmembrane region" description="Helical" evidence="1">
    <location>
        <begin position="153"/>
        <end position="172"/>
    </location>
</feature>
<comment type="caution">
    <text evidence="2">The sequence shown here is derived from an EMBL/GenBank/DDBJ whole genome shotgun (WGS) entry which is preliminary data.</text>
</comment>
<reference evidence="2 3" key="1">
    <citation type="submission" date="2024-02" db="EMBL/GenBank/DDBJ databases">
        <authorList>
            <person name="Chen Y."/>
            <person name="Shah S."/>
            <person name="Dougan E. K."/>
            <person name="Thang M."/>
            <person name="Chan C."/>
        </authorList>
    </citation>
    <scope>NUCLEOTIDE SEQUENCE [LARGE SCALE GENOMIC DNA]</scope>
</reference>